<dbReference type="InParanoid" id="A0A0N1ICI5"/>
<accession>A0A0N1ICI5</accession>
<keyword evidence="3 5" id="KW-0347">Helicase</keyword>
<dbReference type="GO" id="GO:0004386">
    <property type="term" value="F:helicase activity"/>
    <property type="evidence" value="ECO:0007669"/>
    <property type="project" value="UniProtKB-KW"/>
</dbReference>
<dbReference type="GO" id="GO:0005634">
    <property type="term" value="C:nucleus"/>
    <property type="evidence" value="ECO:0007669"/>
    <property type="project" value="TreeGrafter"/>
</dbReference>
<organism evidence="5 6">
    <name type="scientific">Papilio machaon</name>
    <name type="common">Old World swallowtail butterfly</name>
    <dbReference type="NCBI Taxonomy" id="76193"/>
    <lineage>
        <taxon>Eukaryota</taxon>
        <taxon>Metazoa</taxon>
        <taxon>Ecdysozoa</taxon>
        <taxon>Arthropoda</taxon>
        <taxon>Hexapoda</taxon>
        <taxon>Insecta</taxon>
        <taxon>Pterygota</taxon>
        <taxon>Neoptera</taxon>
        <taxon>Endopterygota</taxon>
        <taxon>Lepidoptera</taxon>
        <taxon>Glossata</taxon>
        <taxon>Ditrysia</taxon>
        <taxon>Papilionoidea</taxon>
        <taxon>Papilionidae</taxon>
        <taxon>Papilioninae</taxon>
        <taxon>Papilio</taxon>
    </lineage>
</organism>
<dbReference type="STRING" id="76193.A0A0N1ICI5"/>
<sequence>MLHIFEKKFNDMCEVNSHWAIVDYDLVTSNLGWKVRKSVQNVSLVIVDALQLLGGEEGPVLEVVCSRMRYISSQIGRPIRIVALSLPLADARDVSQWLGCNSNASFNFHPSVRPLPLELHIQVIVLLILVYYSCTICCH</sequence>
<dbReference type="GO" id="GO:0005524">
    <property type="term" value="F:ATP binding"/>
    <property type="evidence" value="ECO:0007669"/>
    <property type="project" value="UniProtKB-KW"/>
</dbReference>
<dbReference type="Proteomes" id="UP000053240">
    <property type="component" value="Unassembled WGS sequence"/>
</dbReference>
<dbReference type="PANTHER" id="PTHR47961">
    <property type="entry name" value="DNA POLYMERASE THETA, PUTATIVE (AFU_ORTHOLOGUE AFUA_1G05260)-RELATED"/>
    <property type="match status" value="1"/>
</dbReference>
<dbReference type="GO" id="GO:1990904">
    <property type="term" value="C:ribonucleoprotein complex"/>
    <property type="evidence" value="ECO:0007669"/>
    <property type="project" value="UniProtKB-KW"/>
</dbReference>
<protein>
    <submittedName>
        <fullName evidence="5">Putative U5 small nuclear ribonucleoprotein 200 kDa helicase</fullName>
    </submittedName>
</protein>
<dbReference type="InterPro" id="IPR050474">
    <property type="entry name" value="Hel308_SKI2-like"/>
</dbReference>
<evidence type="ECO:0000256" key="1">
    <source>
        <dbReference type="ARBA" id="ARBA00022741"/>
    </source>
</evidence>
<reference evidence="5 6" key="1">
    <citation type="journal article" date="2015" name="Nat. Commun.">
        <title>Outbred genome sequencing and CRISPR/Cas9 gene editing in butterflies.</title>
        <authorList>
            <person name="Li X."/>
            <person name="Fan D."/>
            <person name="Zhang W."/>
            <person name="Liu G."/>
            <person name="Zhang L."/>
            <person name="Zhao L."/>
            <person name="Fang X."/>
            <person name="Chen L."/>
            <person name="Dong Y."/>
            <person name="Chen Y."/>
            <person name="Ding Y."/>
            <person name="Zhao R."/>
            <person name="Feng M."/>
            <person name="Zhu Y."/>
            <person name="Feng Y."/>
            <person name="Jiang X."/>
            <person name="Zhu D."/>
            <person name="Xiang H."/>
            <person name="Feng X."/>
            <person name="Li S."/>
            <person name="Wang J."/>
            <person name="Zhang G."/>
            <person name="Kronforst M.R."/>
            <person name="Wang W."/>
        </authorList>
    </citation>
    <scope>NUCLEOTIDE SEQUENCE [LARGE SCALE GENOMIC DNA]</scope>
    <source>
        <strain evidence="5">Ya'a_city_454_Pm</strain>
        <tissue evidence="5">Whole body</tissue>
    </source>
</reference>
<evidence type="ECO:0000256" key="2">
    <source>
        <dbReference type="ARBA" id="ARBA00022801"/>
    </source>
</evidence>
<keyword evidence="4" id="KW-0067">ATP-binding</keyword>
<keyword evidence="2" id="KW-0378">Hydrolase</keyword>
<dbReference type="PANTHER" id="PTHR47961:SF4">
    <property type="entry name" value="ACTIVATING SIGNAL COINTEGRATOR 1 COMPLEX SUBUNIT 3"/>
    <property type="match status" value="1"/>
</dbReference>
<dbReference type="GO" id="GO:0016787">
    <property type="term" value="F:hydrolase activity"/>
    <property type="evidence" value="ECO:0007669"/>
    <property type="project" value="UniProtKB-KW"/>
</dbReference>
<keyword evidence="6" id="KW-1185">Reference proteome</keyword>
<gene>
    <name evidence="5" type="ORF">RR48_00323</name>
</gene>
<dbReference type="InterPro" id="IPR027417">
    <property type="entry name" value="P-loop_NTPase"/>
</dbReference>
<proteinExistence type="predicted"/>
<evidence type="ECO:0000313" key="6">
    <source>
        <dbReference type="Proteomes" id="UP000053240"/>
    </source>
</evidence>
<name>A0A0N1ICI5_PAPMA</name>
<evidence type="ECO:0000256" key="4">
    <source>
        <dbReference type="ARBA" id="ARBA00022840"/>
    </source>
</evidence>
<evidence type="ECO:0000313" key="5">
    <source>
        <dbReference type="EMBL" id="KPJ21168.1"/>
    </source>
</evidence>
<dbReference type="EMBL" id="LADJ01027788">
    <property type="protein sequence ID" value="KPJ21168.1"/>
    <property type="molecule type" value="Genomic_DNA"/>
</dbReference>
<comment type="caution">
    <text evidence="5">The sequence shown here is derived from an EMBL/GenBank/DDBJ whole genome shotgun (WGS) entry which is preliminary data.</text>
</comment>
<keyword evidence="5" id="KW-0687">Ribonucleoprotein</keyword>
<dbReference type="Gene3D" id="3.40.50.300">
    <property type="entry name" value="P-loop containing nucleotide triphosphate hydrolases"/>
    <property type="match status" value="2"/>
</dbReference>
<evidence type="ECO:0000256" key="3">
    <source>
        <dbReference type="ARBA" id="ARBA00022806"/>
    </source>
</evidence>
<dbReference type="AlphaFoldDB" id="A0A0N1ICI5"/>
<keyword evidence="1" id="KW-0547">Nucleotide-binding</keyword>